<keyword evidence="2 9" id="KW-0240">DNA-directed RNA polymerase</keyword>
<proteinExistence type="predicted"/>
<sequence length="722" mass="80503">LAGMRGLMAKHSGEFIETPIISNFREGLSVLEYFISTYGARKGLADTALKTAFAGYLTRRLVDVAQDITVTEEDCGTLKGIEIEPIVEGGEEKVPLRDRIFGRVLAEDVIDPYTGDVVAKRNEVIDEKLADRIAKSGVEKVRVRSPLSCEAKRGVCAMCYGWDLSQRKIVSIGEAVGVIAAQSIGEPGTQLTMRTFHIGGAATAQKIQNVLINESSGRVKFYNLRLIENRKGEIINISREGAVGIEDREGRVVERHAVPYGARILVKEGQEVAEGTSLAEWDPFNTYIIAEEEGRVELRDIILDVTVREERDALTGKTATIISFMRPKDAMLHTPRVVVVTATGEELTYDLPVNSILNIPSEKMSLEWSVCPTCSEAEETQIQHRYYVVKDLTVRPGDVLARIPKEMAKVRDIVGGLPRVEELFEARKPKNPAIISEIDGYVKIYEDADEVIVYNAATGETRKYTVKKDELILVRHGQFIKKGQQITETVTSEIEGQVRMKGSKGFRVIVYNKETGLEKEYLVPKGKHLLVKDGDEVKAGEPLTDGTPIPEEMLKIKGVEELQKFLLKEVQMVYKLQGVDINDKHFEIIIKQMLRKRRIVDPGDSRFLVNEEVDKEELEEEIQRIKEEGGKLPKAEPVLVGITKASLSTRSWISAASFQETTKVLTEAACEGKVDELYGLKENVIVGNLIPAGTGVDEYSRVTVVEEGQRLLFKEELKEEGE</sequence>
<evidence type="ECO:0000256" key="4">
    <source>
        <dbReference type="ARBA" id="ARBA00022695"/>
    </source>
</evidence>
<dbReference type="GO" id="GO:0000428">
    <property type="term" value="C:DNA-directed RNA polymerase complex"/>
    <property type="evidence" value="ECO:0007669"/>
    <property type="project" value="UniProtKB-KW"/>
</dbReference>
<feature type="non-terminal residue" evidence="9">
    <location>
        <position position="1"/>
    </location>
</feature>
<dbReference type="EMBL" id="DRNB01000289">
    <property type="protein sequence ID" value="HHJ64803.1"/>
    <property type="molecule type" value="Genomic_DNA"/>
</dbReference>
<name>A0A7C5LAA3_AQUAO</name>
<evidence type="ECO:0000313" key="9">
    <source>
        <dbReference type="EMBL" id="HHJ64803.1"/>
    </source>
</evidence>
<dbReference type="Pfam" id="PF04998">
    <property type="entry name" value="RNA_pol_Rpb1_5"/>
    <property type="match status" value="1"/>
</dbReference>
<dbReference type="PANTHER" id="PTHR19376:SF54">
    <property type="entry name" value="DNA-DIRECTED RNA POLYMERASE SUBUNIT BETA"/>
    <property type="match status" value="1"/>
</dbReference>
<dbReference type="CDD" id="cd02655">
    <property type="entry name" value="RNAP_beta'_C"/>
    <property type="match status" value="1"/>
</dbReference>
<accession>A0A7C5LAA3</accession>
<evidence type="ECO:0000256" key="7">
    <source>
        <dbReference type="ARBA" id="ARBA00048552"/>
    </source>
</evidence>
<dbReference type="Gene3D" id="1.10.1790.20">
    <property type="match status" value="1"/>
</dbReference>
<dbReference type="InterPro" id="IPR038120">
    <property type="entry name" value="Rpb1_funnel_sf"/>
</dbReference>
<comment type="caution">
    <text evidence="9">The sequence shown here is derived from an EMBL/GenBank/DDBJ whole genome shotgun (WGS) entry which is preliminary data.</text>
</comment>
<dbReference type="GO" id="GO:0003677">
    <property type="term" value="F:DNA binding"/>
    <property type="evidence" value="ECO:0007669"/>
    <property type="project" value="InterPro"/>
</dbReference>
<dbReference type="InterPro" id="IPR045867">
    <property type="entry name" value="DNA-dir_RpoC_beta_prime"/>
</dbReference>
<evidence type="ECO:0000256" key="6">
    <source>
        <dbReference type="ARBA" id="ARBA00023163"/>
    </source>
</evidence>
<evidence type="ECO:0000259" key="8">
    <source>
        <dbReference type="Pfam" id="PF04998"/>
    </source>
</evidence>
<gene>
    <name evidence="9" type="ORF">ENJ61_07850</name>
</gene>
<comment type="catalytic activity">
    <reaction evidence="7">
        <text>RNA(n) + a ribonucleoside 5'-triphosphate = RNA(n+1) + diphosphate</text>
        <dbReference type="Rhea" id="RHEA:21248"/>
        <dbReference type="Rhea" id="RHEA-COMP:14527"/>
        <dbReference type="Rhea" id="RHEA-COMP:17342"/>
        <dbReference type="ChEBI" id="CHEBI:33019"/>
        <dbReference type="ChEBI" id="CHEBI:61557"/>
        <dbReference type="ChEBI" id="CHEBI:140395"/>
        <dbReference type="EC" id="2.7.7.6"/>
    </reaction>
</comment>
<dbReference type="InterPro" id="IPR011054">
    <property type="entry name" value="Rudment_hybrid_motif"/>
</dbReference>
<dbReference type="Gene3D" id="1.10.132.30">
    <property type="match status" value="1"/>
</dbReference>
<reference evidence="9" key="1">
    <citation type="journal article" date="2020" name="mSystems">
        <title>Genome- and Community-Level Interaction Insights into Carbon Utilization and Element Cycling Functions of Hydrothermarchaeota in Hydrothermal Sediment.</title>
        <authorList>
            <person name="Zhou Z."/>
            <person name="Liu Y."/>
            <person name="Xu W."/>
            <person name="Pan J."/>
            <person name="Luo Z.H."/>
            <person name="Li M."/>
        </authorList>
    </citation>
    <scope>NUCLEOTIDE SEQUENCE [LARGE SCALE GENOMIC DNA]</scope>
    <source>
        <strain evidence="9">HyVt-501</strain>
    </source>
</reference>
<keyword evidence="6" id="KW-0804">Transcription</keyword>
<dbReference type="EC" id="2.7.7.6" evidence="1"/>
<dbReference type="SUPFAM" id="SSF64484">
    <property type="entry name" value="beta and beta-prime subunits of DNA dependent RNA-polymerase"/>
    <property type="match status" value="1"/>
</dbReference>
<dbReference type="Gene3D" id="1.10.150.390">
    <property type="match status" value="1"/>
</dbReference>
<evidence type="ECO:0000256" key="5">
    <source>
        <dbReference type="ARBA" id="ARBA00022723"/>
    </source>
</evidence>
<dbReference type="GO" id="GO:0006351">
    <property type="term" value="P:DNA-templated transcription"/>
    <property type="evidence" value="ECO:0007669"/>
    <property type="project" value="InterPro"/>
</dbReference>
<keyword evidence="4 9" id="KW-0548">Nucleotidyltransferase</keyword>
<feature type="domain" description="RNA polymerase Rpb1" evidence="8">
    <location>
        <begin position="27"/>
        <end position="649"/>
    </location>
</feature>
<keyword evidence="5" id="KW-0479">Metal-binding</keyword>
<dbReference type="InterPro" id="IPR007081">
    <property type="entry name" value="RNA_pol_Rpb1_5"/>
</dbReference>
<dbReference type="GO" id="GO:0046872">
    <property type="term" value="F:metal ion binding"/>
    <property type="evidence" value="ECO:0007669"/>
    <property type="project" value="UniProtKB-KW"/>
</dbReference>
<keyword evidence="3 9" id="KW-0808">Transferase</keyword>
<dbReference type="SUPFAM" id="SSF51246">
    <property type="entry name" value="Rudiment single hybrid motif"/>
    <property type="match status" value="1"/>
</dbReference>
<evidence type="ECO:0000256" key="3">
    <source>
        <dbReference type="ARBA" id="ARBA00022679"/>
    </source>
</evidence>
<evidence type="ECO:0000256" key="2">
    <source>
        <dbReference type="ARBA" id="ARBA00022478"/>
    </source>
</evidence>
<dbReference type="GO" id="GO:0003899">
    <property type="term" value="F:DNA-directed RNA polymerase activity"/>
    <property type="evidence" value="ECO:0007669"/>
    <property type="project" value="UniProtKB-EC"/>
</dbReference>
<dbReference type="Proteomes" id="UP000885792">
    <property type="component" value="Unassembled WGS sequence"/>
</dbReference>
<dbReference type="AlphaFoldDB" id="A0A7C5LAA3"/>
<organism evidence="9">
    <name type="scientific">Aquifex aeolicus</name>
    <dbReference type="NCBI Taxonomy" id="63363"/>
    <lineage>
        <taxon>Bacteria</taxon>
        <taxon>Pseudomonadati</taxon>
        <taxon>Aquificota</taxon>
        <taxon>Aquificia</taxon>
        <taxon>Aquificales</taxon>
        <taxon>Aquificaceae</taxon>
        <taxon>Aquifex</taxon>
    </lineage>
</organism>
<protein>
    <recommendedName>
        <fullName evidence="1">DNA-directed RNA polymerase</fullName>
        <ecNumber evidence="1">2.7.7.6</ecNumber>
    </recommendedName>
</protein>
<dbReference type="PANTHER" id="PTHR19376">
    <property type="entry name" value="DNA-DIRECTED RNA POLYMERASE"/>
    <property type="match status" value="1"/>
</dbReference>
<dbReference type="Gene3D" id="2.40.50.100">
    <property type="match status" value="4"/>
</dbReference>
<evidence type="ECO:0000256" key="1">
    <source>
        <dbReference type="ARBA" id="ARBA00012418"/>
    </source>
</evidence>